<sequence>MAKKNSNKGQTAQNTAEPALVDQDFQAMAEAAYPANYRQFEQAVAEDRLSHLYLLAGVGEAEKITLAKSLASFVLGQDELTKQRVAAFDHPDFVTVLPEKPGAAIKIAQIRALVPELTTTALEGQRKIFVIDQADTLTTAAANSLLKFIEEPAGPQLILLLTNKASDVLATIRSRAQLVNLQASNQVNLDSQAAKEAFAKEAQTKVFKWFELAMTQDVALMAYLQGQLLPLVTLKDQENQVLSWLQSLGRDLAVYAYVDQDQLAFPQLLGFYKEMVKRYQPDQLLAVGNLILQIDQLKNVNISWQSRLEKLGLEITIALG</sequence>
<dbReference type="Gene3D" id="3.40.50.300">
    <property type="entry name" value="P-loop containing nucleotide triphosphate hydrolases"/>
    <property type="match status" value="1"/>
</dbReference>
<name>A0A3F3H4U2_9LACO</name>
<dbReference type="STRING" id="709323.GCA_001047135_01284"/>
<dbReference type="SUPFAM" id="SSF52540">
    <property type="entry name" value="P-loop containing nucleoside triphosphate hydrolases"/>
    <property type="match status" value="1"/>
</dbReference>
<proteinExistence type="predicted"/>
<organism evidence="2">
    <name type="scientific">Fructobacillus tropaeoli</name>
    <dbReference type="NCBI Taxonomy" id="709323"/>
    <lineage>
        <taxon>Bacteria</taxon>
        <taxon>Bacillati</taxon>
        <taxon>Bacillota</taxon>
        <taxon>Bacilli</taxon>
        <taxon>Lactobacillales</taxon>
        <taxon>Lactobacillaceae</taxon>
        <taxon>Fructobacillus</taxon>
    </lineage>
</organism>
<evidence type="ECO:0000313" key="3">
    <source>
        <dbReference type="Proteomes" id="UP001314262"/>
    </source>
</evidence>
<dbReference type="AlphaFoldDB" id="A0A3F3H4U2"/>
<dbReference type="RefSeq" id="WP_059394073.1">
    <property type="nucleotide sequence ID" value="NZ_BOJU01000003.1"/>
</dbReference>
<reference evidence="1 3" key="2">
    <citation type="submission" date="2023-10" db="EMBL/GenBank/DDBJ databases">
        <authorList>
            <person name="Botero Cardona J."/>
        </authorList>
    </citation>
    <scope>NUCLEOTIDE SEQUENCE [LARGE SCALE GENOMIC DNA]</scope>
    <source>
        <strain evidence="1 3">R-53137</strain>
    </source>
</reference>
<dbReference type="Proteomes" id="UP000064514">
    <property type="component" value="Unassembled WGS sequence"/>
</dbReference>
<dbReference type="InterPro" id="IPR027417">
    <property type="entry name" value="P-loop_NTPase"/>
</dbReference>
<dbReference type="PANTHER" id="PTHR11669:SF8">
    <property type="entry name" value="DNA POLYMERASE III SUBUNIT DELTA"/>
    <property type="match status" value="1"/>
</dbReference>
<dbReference type="PANTHER" id="PTHR11669">
    <property type="entry name" value="REPLICATION FACTOR C / DNA POLYMERASE III GAMMA-TAU SUBUNIT"/>
    <property type="match status" value="1"/>
</dbReference>
<keyword evidence="3" id="KW-1185">Reference proteome</keyword>
<reference evidence="2" key="1">
    <citation type="journal article" date="2015" name="BMC Genomics">
        <title>Comparative genomics of Fructobacillus spp. and Leuconostoc spp. reveals niche-specific evolution of Fructobacillus spp.</title>
        <authorList>
            <person name="Endo A."/>
            <person name="Tanizawa Y."/>
            <person name="Tanaka N."/>
            <person name="Maeno S."/>
            <person name="Kumar H."/>
            <person name="Shiwa Y."/>
            <person name="Okada S."/>
            <person name="Yoshikawa H."/>
            <person name="Dicks L."/>
            <person name="Nakagawa J."/>
            <person name="Arita M."/>
        </authorList>
    </citation>
    <scope>NUCLEOTIDE SEQUENCE [LARGE SCALE GENOMIC DNA]</scope>
    <source>
        <strain evidence="2">F214-1</strain>
    </source>
</reference>
<dbReference type="Pfam" id="PF13177">
    <property type="entry name" value="DNA_pol3_delta2"/>
    <property type="match status" value="1"/>
</dbReference>
<dbReference type="Proteomes" id="UP001314262">
    <property type="component" value="Unassembled WGS sequence"/>
</dbReference>
<keyword evidence="1" id="KW-0808">Transferase</keyword>
<gene>
    <name evidence="2" type="ORF">FTRO_0070860</name>
    <name evidence="1" type="ORF">R53137_KAKDMLNK_00931</name>
</gene>
<dbReference type="EC" id="2.7.7.7" evidence="1"/>
<protein>
    <submittedName>
        <fullName evidence="2">DNA polymerase III delta prime subunit</fullName>
    </submittedName>
    <submittedName>
        <fullName evidence="1">Delta prime subunit (HolB)</fullName>
        <ecNumber evidence="1">2.7.7.7</ecNumber>
    </submittedName>
</protein>
<keyword evidence="1" id="KW-0548">Nucleotidyltransferase</keyword>
<dbReference type="EMBL" id="CAUZLT010000003">
    <property type="protein sequence ID" value="CAK1243443.1"/>
    <property type="molecule type" value="Genomic_DNA"/>
</dbReference>
<dbReference type="InterPro" id="IPR050238">
    <property type="entry name" value="DNA_Rep/Repair_Clamp_Loader"/>
</dbReference>
<accession>A0A3F3H4U2</accession>
<evidence type="ECO:0000313" key="1">
    <source>
        <dbReference type="EMBL" id="CAK1243443.1"/>
    </source>
</evidence>
<dbReference type="GO" id="GO:0006261">
    <property type="term" value="P:DNA-templated DNA replication"/>
    <property type="evidence" value="ECO:0007669"/>
    <property type="project" value="TreeGrafter"/>
</dbReference>
<dbReference type="GO" id="GO:0003887">
    <property type="term" value="F:DNA-directed DNA polymerase activity"/>
    <property type="evidence" value="ECO:0007669"/>
    <property type="project" value="UniProtKB-EC"/>
</dbReference>
<dbReference type="EMBL" id="DF968084">
    <property type="protein sequence ID" value="GAP04722.1"/>
    <property type="molecule type" value="Genomic_DNA"/>
</dbReference>
<evidence type="ECO:0000313" key="2">
    <source>
        <dbReference type="EMBL" id="GAP04722.1"/>
    </source>
</evidence>